<dbReference type="GO" id="GO:0008168">
    <property type="term" value="F:methyltransferase activity"/>
    <property type="evidence" value="ECO:0007669"/>
    <property type="project" value="UniProtKB-KW"/>
</dbReference>
<proteinExistence type="predicted"/>
<evidence type="ECO:0000313" key="5">
    <source>
        <dbReference type="EMBL" id="OGF07164.1"/>
    </source>
</evidence>
<dbReference type="PANTHER" id="PTHR43042:SF2">
    <property type="entry name" value="SAM-DEPENDENT METHYLTRANSFERASE"/>
    <property type="match status" value="1"/>
</dbReference>
<dbReference type="PANTHER" id="PTHR43042">
    <property type="entry name" value="SAM-DEPENDENT METHYLTRANSFERASE"/>
    <property type="match status" value="1"/>
</dbReference>
<protein>
    <recommendedName>
        <fullName evidence="4">S-adenosylmethionine-dependent methyltransferase domain-containing protein</fullName>
    </recommendedName>
</protein>
<evidence type="ECO:0000313" key="6">
    <source>
        <dbReference type="Proteomes" id="UP000177230"/>
    </source>
</evidence>
<keyword evidence="3" id="KW-0949">S-adenosyl-L-methionine</keyword>
<organism evidence="5 6">
    <name type="scientific">Candidatus Edwardsbacteria bacterium GWF2_54_11</name>
    <dbReference type="NCBI Taxonomy" id="1817851"/>
    <lineage>
        <taxon>Bacteria</taxon>
        <taxon>Candidatus Edwardsiibacteriota</taxon>
    </lineage>
</organism>
<evidence type="ECO:0000256" key="3">
    <source>
        <dbReference type="ARBA" id="ARBA00022691"/>
    </source>
</evidence>
<reference evidence="5 6" key="1">
    <citation type="journal article" date="2016" name="Nat. Commun.">
        <title>Thousands of microbial genomes shed light on interconnected biogeochemical processes in an aquifer system.</title>
        <authorList>
            <person name="Anantharaman K."/>
            <person name="Brown C.T."/>
            <person name="Hug L.A."/>
            <person name="Sharon I."/>
            <person name="Castelle C.J."/>
            <person name="Probst A.J."/>
            <person name="Thomas B.C."/>
            <person name="Singh A."/>
            <person name="Wilkins M.J."/>
            <person name="Karaoz U."/>
            <person name="Brodie E.L."/>
            <person name="Williams K.H."/>
            <person name="Hubbard S.S."/>
            <person name="Banfield J.F."/>
        </authorList>
    </citation>
    <scope>NUCLEOTIDE SEQUENCE [LARGE SCALE GENOMIC DNA]</scope>
</reference>
<feature type="domain" description="S-adenosylmethionine-dependent methyltransferase" evidence="4">
    <location>
        <begin position="70"/>
        <end position="237"/>
    </location>
</feature>
<gene>
    <name evidence="5" type="ORF">A2024_09600</name>
</gene>
<dbReference type="InterPro" id="IPR029063">
    <property type="entry name" value="SAM-dependent_MTases_sf"/>
</dbReference>
<dbReference type="EMBL" id="MFFM01000051">
    <property type="protein sequence ID" value="OGF07164.1"/>
    <property type="molecule type" value="Genomic_DNA"/>
</dbReference>
<dbReference type="Pfam" id="PF10672">
    <property type="entry name" value="Methyltrans_SAM"/>
    <property type="match status" value="1"/>
</dbReference>
<comment type="caution">
    <text evidence="5">The sequence shown here is derived from an EMBL/GenBank/DDBJ whole genome shotgun (WGS) entry which is preliminary data.</text>
</comment>
<dbReference type="GO" id="GO:0032259">
    <property type="term" value="P:methylation"/>
    <property type="evidence" value="ECO:0007669"/>
    <property type="project" value="UniProtKB-KW"/>
</dbReference>
<dbReference type="SUPFAM" id="SSF53335">
    <property type="entry name" value="S-adenosyl-L-methionine-dependent methyltransferases"/>
    <property type="match status" value="1"/>
</dbReference>
<dbReference type="Gene3D" id="3.40.50.150">
    <property type="entry name" value="Vaccinia Virus protein VP39"/>
    <property type="match status" value="1"/>
</dbReference>
<evidence type="ECO:0000256" key="2">
    <source>
        <dbReference type="ARBA" id="ARBA00022679"/>
    </source>
</evidence>
<dbReference type="Proteomes" id="UP000177230">
    <property type="component" value="Unassembled WGS sequence"/>
</dbReference>
<dbReference type="Gene3D" id="2.60.40.1180">
    <property type="entry name" value="Golgi alpha-mannosidase II"/>
    <property type="match status" value="1"/>
</dbReference>
<keyword evidence="2" id="KW-0808">Transferase</keyword>
<dbReference type="AlphaFoldDB" id="A0A1F5QY76"/>
<evidence type="ECO:0000259" key="4">
    <source>
        <dbReference type="Pfam" id="PF10672"/>
    </source>
</evidence>
<sequence>MQILTPNSLKDHSLLDSGDGRKLERFGGYLISRPEPQAIWNKKLPADQWNKAQAVFIETGKWRQVSPPPRPWLFRYQGLTLELKLTPYKHTGVFPEQAVNWDWISELITKSQPKPSILNLFAYTGAATLAAAAAGARVCHLDSSQPAVKWAKRNQELSNLADKPIRWMVDDCLKFAEREVKRGVRYDGIIMDPPAFGRDTSGKTFKFDRDLPRLLAICSKLLPDNPLFFLINAYNVGHSPQTLKNLLADILPPDRIQCGELHLGNNDISMPCSIFARFS</sequence>
<keyword evidence="1" id="KW-0489">Methyltransferase</keyword>
<dbReference type="InterPro" id="IPR013780">
    <property type="entry name" value="Glyco_hydro_b"/>
</dbReference>
<accession>A0A1F5QY76</accession>
<evidence type="ECO:0000256" key="1">
    <source>
        <dbReference type="ARBA" id="ARBA00022603"/>
    </source>
</evidence>
<name>A0A1F5QY76_9BACT</name>
<dbReference type="InterPro" id="IPR019614">
    <property type="entry name" value="SAM-dep_methyl-trfase"/>
</dbReference>